<dbReference type="Gene3D" id="1.25.10.10">
    <property type="entry name" value="Leucine-rich Repeat Variant"/>
    <property type="match status" value="1"/>
</dbReference>
<evidence type="ECO:0008006" key="3">
    <source>
        <dbReference type="Google" id="ProtNLM"/>
    </source>
</evidence>
<accession>A2DRY3</accession>
<organism evidence="1 2">
    <name type="scientific">Trichomonas vaginalis (strain ATCC PRA-98 / G3)</name>
    <dbReference type="NCBI Taxonomy" id="412133"/>
    <lineage>
        <taxon>Eukaryota</taxon>
        <taxon>Metamonada</taxon>
        <taxon>Parabasalia</taxon>
        <taxon>Trichomonadida</taxon>
        <taxon>Trichomonadidae</taxon>
        <taxon>Trichomonas</taxon>
    </lineage>
</organism>
<gene>
    <name evidence="1" type="ORF">TVAG_447110</name>
</gene>
<dbReference type="AlphaFoldDB" id="A2DRY3"/>
<dbReference type="InterPro" id="IPR011989">
    <property type="entry name" value="ARM-like"/>
</dbReference>
<protein>
    <recommendedName>
        <fullName evidence="3">HEAT repeat family protein</fullName>
    </recommendedName>
</protein>
<dbReference type="InParanoid" id="A2DRY3"/>
<reference evidence="1" key="2">
    <citation type="journal article" date="2007" name="Science">
        <title>Draft genome sequence of the sexually transmitted pathogen Trichomonas vaginalis.</title>
        <authorList>
            <person name="Carlton J.M."/>
            <person name="Hirt R.P."/>
            <person name="Silva J.C."/>
            <person name="Delcher A.L."/>
            <person name="Schatz M."/>
            <person name="Zhao Q."/>
            <person name="Wortman J.R."/>
            <person name="Bidwell S.L."/>
            <person name="Alsmark U.C.M."/>
            <person name="Besteiro S."/>
            <person name="Sicheritz-Ponten T."/>
            <person name="Noel C.J."/>
            <person name="Dacks J.B."/>
            <person name="Foster P.G."/>
            <person name="Simillion C."/>
            <person name="Van de Peer Y."/>
            <person name="Miranda-Saavedra D."/>
            <person name="Barton G.J."/>
            <person name="Westrop G.D."/>
            <person name="Mueller S."/>
            <person name="Dessi D."/>
            <person name="Fiori P.L."/>
            <person name="Ren Q."/>
            <person name="Paulsen I."/>
            <person name="Zhang H."/>
            <person name="Bastida-Corcuera F.D."/>
            <person name="Simoes-Barbosa A."/>
            <person name="Brown M.T."/>
            <person name="Hayes R.D."/>
            <person name="Mukherjee M."/>
            <person name="Okumura C.Y."/>
            <person name="Schneider R."/>
            <person name="Smith A.J."/>
            <person name="Vanacova S."/>
            <person name="Villalvazo M."/>
            <person name="Haas B.J."/>
            <person name="Pertea M."/>
            <person name="Feldblyum T.V."/>
            <person name="Utterback T.R."/>
            <person name="Shu C.L."/>
            <person name="Osoegawa K."/>
            <person name="de Jong P.J."/>
            <person name="Hrdy I."/>
            <person name="Horvathova L."/>
            <person name="Zubacova Z."/>
            <person name="Dolezal P."/>
            <person name="Malik S.B."/>
            <person name="Logsdon J.M. Jr."/>
            <person name="Henze K."/>
            <person name="Gupta A."/>
            <person name="Wang C.C."/>
            <person name="Dunne R.L."/>
            <person name="Upcroft J.A."/>
            <person name="Upcroft P."/>
            <person name="White O."/>
            <person name="Salzberg S.L."/>
            <person name="Tang P."/>
            <person name="Chiu C.-H."/>
            <person name="Lee Y.-S."/>
            <person name="Embley T.M."/>
            <person name="Coombs G.H."/>
            <person name="Mottram J.C."/>
            <person name="Tachezy J."/>
            <person name="Fraser-Liggett C.M."/>
            <person name="Johnson P.J."/>
        </authorList>
    </citation>
    <scope>NUCLEOTIDE SEQUENCE [LARGE SCALE GENOMIC DNA]</scope>
    <source>
        <strain evidence="1">G3</strain>
    </source>
</reference>
<reference evidence="1" key="1">
    <citation type="submission" date="2006-10" db="EMBL/GenBank/DDBJ databases">
        <authorList>
            <person name="Amadeo P."/>
            <person name="Zhao Q."/>
            <person name="Wortman J."/>
            <person name="Fraser-Liggett C."/>
            <person name="Carlton J."/>
        </authorList>
    </citation>
    <scope>NUCLEOTIDE SEQUENCE</scope>
    <source>
        <strain evidence="1">G3</strain>
    </source>
</reference>
<dbReference type="SMR" id="A2DRY3"/>
<name>A2DRY3_TRIV3</name>
<sequence length="430" mass="48601">MLNDDSHRVFNEGEAMQFYKVFSQSLLESNENIAGSLFNELLTIINSKNFKITPPFDEFRILDVIIESSFPSAPAQIRNLAFQCLETIINAHDFSGKSIKTIIGALGNQFPDFDNEFEIKIFRFYQLASSKSQDYQQCILYTLKYADIASSLLHQYSNPEILHEAFLFVSSIFNYPTSELFSNKIAEIIPNLEPSPDRSFLITRISVVMPVSLSKIGFDVVITSILDQINTNENQLIIDGLITLRGVIKCSKEGFDFDFSIIFNFLSNEDIQIRTAAVSILTEIIFSFGDKGIHLLIENNIYKLISENLSNIVSIKEKTECIRFVSAFLYSIPNSEVDFVNPEIICELAESMAIDDFNLQILIMKTLEKMANTQNEEIINDINQSLEDSGGMSLIIDYMSCENEQLAQSSSTLYAALQTPDLSDIDSDDF</sequence>
<dbReference type="VEuPathDB" id="TrichDB:TVAG_447110"/>
<dbReference type="SUPFAM" id="SSF48371">
    <property type="entry name" value="ARM repeat"/>
    <property type="match status" value="1"/>
</dbReference>
<dbReference type="Proteomes" id="UP000001542">
    <property type="component" value="Unassembled WGS sequence"/>
</dbReference>
<evidence type="ECO:0000313" key="1">
    <source>
        <dbReference type="EMBL" id="EAY16753.1"/>
    </source>
</evidence>
<dbReference type="InterPro" id="IPR016024">
    <property type="entry name" value="ARM-type_fold"/>
</dbReference>
<proteinExistence type="predicted"/>
<evidence type="ECO:0000313" key="2">
    <source>
        <dbReference type="Proteomes" id="UP000001542"/>
    </source>
</evidence>
<dbReference type="VEuPathDB" id="TrichDB:TVAGG3_1001630"/>
<keyword evidence="2" id="KW-1185">Reference proteome</keyword>
<dbReference type="KEGG" id="tva:4774772"/>
<dbReference type="EMBL" id="DS113238">
    <property type="protein sequence ID" value="EAY16753.1"/>
    <property type="molecule type" value="Genomic_DNA"/>
</dbReference>
<dbReference type="RefSeq" id="XP_001328976.1">
    <property type="nucleotide sequence ID" value="XM_001328941.1"/>
</dbReference>